<reference evidence="3 4" key="1">
    <citation type="submission" date="2016-10" db="EMBL/GenBank/DDBJ databases">
        <authorList>
            <person name="Varghese N."/>
            <person name="Submissions S."/>
        </authorList>
    </citation>
    <scope>NUCLEOTIDE SEQUENCE [LARGE SCALE GENOMIC DNA]</scope>
    <source>
        <strain evidence="3 4">CECT 8317</strain>
    </source>
</reference>
<gene>
    <name evidence="3" type="ORF">SAMN05216586_105134</name>
</gene>
<organism evidence="3 4">
    <name type="scientific">Halopseudomonas aestusnigri</name>
    <dbReference type="NCBI Taxonomy" id="857252"/>
    <lineage>
        <taxon>Bacteria</taxon>
        <taxon>Pseudomonadati</taxon>
        <taxon>Pseudomonadota</taxon>
        <taxon>Gammaproteobacteria</taxon>
        <taxon>Pseudomonadales</taxon>
        <taxon>Pseudomonadaceae</taxon>
        <taxon>Halopseudomonas</taxon>
    </lineage>
</organism>
<evidence type="ECO:0000313" key="3">
    <source>
        <dbReference type="EMBL" id="SEG34269.1"/>
    </source>
</evidence>
<dbReference type="PROSITE" id="PS51084">
    <property type="entry name" value="HIT_2"/>
    <property type="match status" value="1"/>
</dbReference>
<dbReference type="Gene3D" id="3.30.428.10">
    <property type="entry name" value="HIT-like"/>
    <property type="match status" value="1"/>
</dbReference>
<dbReference type="EMBL" id="FNVE01000005">
    <property type="protein sequence ID" value="SEG34269.1"/>
    <property type="molecule type" value="Genomic_DNA"/>
</dbReference>
<dbReference type="InterPro" id="IPR011146">
    <property type="entry name" value="HIT-like"/>
</dbReference>
<sequence length="143" mass="16337">MFELHAQLQKDCVFVGDFTLCRVLLLNDSQYPWFILVPRRAQMHEVFELADDDRAQFHRESDRLAALLADIFSADKLNIAALGNMVPQLHVHHIVRYQTDPAWPAPVWGKLPAKPYEAAALQAVLDKVRIALRGECGFVEEEK</sequence>
<dbReference type="SUPFAM" id="SSF54197">
    <property type="entry name" value="HIT-like"/>
    <property type="match status" value="1"/>
</dbReference>
<feature type="domain" description="HIT" evidence="2">
    <location>
        <begin position="1"/>
        <end position="103"/>
    </location>
</feature>
<evidence type="ECO:0000256" key="1">
    <source>
        <dbReference type="PROSITE-ProRule" id="PRU00464"/>
    </source>
</evidence>
<dbReference type="RefSeq" id="WP_088275555.1">
    <property type="nucleotide sequence ID" value="NZ_FNVE01000005.1"/>
</dbReference>
<proteinExistence type="predicted"/>
<dbReference type="InterPro" id="IPR026026">
    <property type="entry name" value="HIT_Hint"/>
</dbReference>
<evidence type="ECO:0000259" key="2">
    <source>
        <dbReference type="PROSITE" id="PS51084"/>
    </source>
</evidence>
<dbReference type="Proteomes" id="UP000243518">
    <property type="component" value="Unassembled WGS sequence"/>
</dbReference>
<accession>A0AAQ1JQ82</accession>
<name>A0AAQ1JQ82_9GAMM</name>
<evidence type="ECO:0000313" key="4">
    <source>
        <dbReference type="Proteomes" id="UP000243518"/>
    </source>
</evidence>
<dbReference type="PIRSF" id="PIRSF000714">
    <property type="entry name" value="HIT"/>
    <property type="match status" value="1"/>
</dbReference>
<keyword evidence="4" id="KW-1185">Reference proteome</keyword>
<dbReference type="AlphaFoldDB" id="A0AAQ1JQ82"/>
<dbReference type="Pfam" id="PF01230">
    <property type="entry name" value="HIT"/>
    <property type="match status" value="1"/>
</dbReference>
<comment type="caution">
    <text evidence="3">The sequence shown here is derived from an EMBL/GenBank/DDBJ whole genome shotgun (WGS) entry which is preliminary data.</text>
</comment>
<dbReference type="GO" id="GO:0016787">
    <property type="term" value="F:hydrolase activity"/>
    <property type="evidence" value="ECO:0007669"/>
    <property type="project" value="UniProtKB-KW"/>
</dbReference>
<keyword evidence="3" id="KW-0378">Hydrolase</keyword>
<comment type="caution">
    <text evidence="1">Lacks conserved residue(s) required for the propagation of feature annotation.</text>
</comment>
<dbReference type="InterPro" id="IPR036265">
    <property type="entry name" value="HIT-like_sf"/>
</dbReference>
<protein>
    <submittedName>
        <fullName evidence="3">Diadenosine tetraphosphate (Ap4A) hydrolase</fullName>
    </submittedName>
</protein>